<dbReference type="InterPro" id="IPR005467">
    <property type="entry name" value="His_kinase_dom"/>
</dbReference>
<dbReference type="CDD" id="cd00088">
    <property type="entry name" value="HPT"/>
    <property type="match status" value="1"/>
</dbReference>
<organism evidence="18 19">
    <name type="scientific">Fulvivirga sediminis</name>
    <dbReference type="NCBI Taxonomy" id="2803949"/>
    <lineage>
        <taxon>Bacteria</taxon>
        <taxon>Pseudomonadati</taxon>
        <taxon>Bacteroidota</taxon>
        <taxon>Cytophagia</taxon>
        <taxon>Cytophagales</taxon>
        <taxon>Fulvivirgaceae</taxon>
        <taxon>Fulvivirga</taxon>
    </lineage>
</organism>
<dbReference type="PANTHER" id="PTHR43395:SF10">
    <property type="entry name" value="CHEMOTAXIS PROTEIN CHEA"/>
    <property type="match status" value="1"/>
</dbReference>
<dbReference type="InterPro" id="IPR036890">
    <property type="entry name" value="HATPase_C_sf"/>
</dbReference>
<dbReference type="InterPro" id="IPR036061">
    <property type="entry name" value="CheW-like_dom_sf"/>
</dbReference>
<dbReference type="InterPro" id="IPR004358">
    <property type="entry name" value="Sig_transdc_His_kin-like_C"/>
</dbReference>
<evidence type="ECO:0000259" key="16">
    <source>
        <dbReference type="PROSITE" id="PS50851"/>
    </source>
</evidence>
<evidence type="ECO:0000313" key="18">
    <source>
        <dbReference type="EMBL" id="MBL3655872.1"/>
    </source>
</evidence>
<dbReference type="SMART" id="SM00260">
    <property type="entry name" value="CheW"/>
    <property type="match status" value="1"/>
</dbReference>
<dbReference type="AlphaFoldDB" id="A0A937K0R3"/>
<evidence type="ECO:0000259" key="17">
    <source>
        <dbReference type="PROSITE" id="PS50894"/>
    </source>
</evidence>
<dbReference type="InterPro" id="IPR004105">
    <property type="entry name" value="CheA-like_dim"/>
</dbReference>
<evidence type="ECO:0000256" key="13">
    <source>
        <dbReference type="SAM" id="Coils"/>
    </source>
</evidence>
<dbReference type="GO" id="GO:0000155">
    <property type="term" value="F:phosphorelay sensor kinase activity"/>
    <property type="evidence" value="ECO:0007669"/>
    <property type="project" value="InterPro"/>
</dbReference>
<dbReference type="PANTHER" id="PTHR43395">
    <property type="entry name" value="SENSOR HISTIDINE KINASE CHEA"/>
    <property type="match status" value="1"/>
</dbReference>
<dbReference type="SUPFAM" id="SSF50341">
    <property type="entry name" value="CheW-like"/>
    <property type="match status" value="1"/>
</dbReference>
<dbReference type="Gene3D" id="3.30.565.10">
    <property type="entry name" value="Histidine kinase-like ATPase, C-terminal domain"/>
    <property type="match status" value="1"/>
</dbReference>
<dbReference type="Gene3D" id="2.30.30.40">
    <property type="entry name" value="SH3 Domains"/>
    <property type="match status" value="1"/>
</dbReference>
<dbReference type="InterPro" id="IPR008207">
    <property type="entry name" value="Sig_transdc_His_kin_Hpt_dom"/>
</dbReference>
<evidence type="ECO:0000256" key="6">
    <source>
        <dbReference type="ARBA" id="ARBA00022679"/>
    </source>
</evidence>
<dbReference type="Pfam" id="PF01627">
    <property type="entry name" value="Hpt"/>
    <property type="match status" value="1"/>
</dbReference>
<evidence type="ECO:0000256" key="2">
    <source>
        <dbReference type="ARBA" id="ARBA00012438"/>
    </source>
</evidence>
<reference evidence="18" key="1">
    <citation type="submission" date="2021-01" db="EMBL/GenBank/DDBJ databases">
        <title>Fulvivirga kasyanovii gen. nov., sp nov., a novel member of the phylum Bacteroidetes isolated from seawater in a mussel farm.</title>
        <authorList>
            <person name="Zhao L.-H."/>
            <person name="Wang Z.-J."/>
        </authorList>
    </citation>
    <scope>NUCLEOTIDE SEQUENCE</scope>
    <source>
        <strain evidence="18">2943</strain>
    </source>
</reference>
<name>A0A937K0R3_9BACT</name>
<dbReference type="PRINTS" id="PR00344">
    <property type="entry name" value="BCTRLSENSOR"/>
</dbReference>
<keyword evidence="8" id="KW-0418">Kinase</keyword>
<keyword evidence="10" id="KW-0902">Two-component regulatory system</keyword>
<dbReference type="InterPro" id="IPR036097">
    <property type="entry name" value="HisK_dim/P_sf"/>
</dbReference>
<evidence type="ECO:0000256" key="5">
    <source>
        <dbReference type="ARBA" id="ARBA00022553"/>
    </source>
</evidence>
<dbReference type="PROSITE" id="PS50109">
    <property type="entry name" value="HIS_KIN"/>
    <property type="match status" value="1"/>
</dbReference>
<evidence type="ECO:0000256" key="1">
    <source>
        <dbReference type="ARBA" id="ARBA00000085"/>
    </source>
</evidence>
<keyword evidence="19" id="KW-1185">Reference proteome</keyword>
<evidence type="ECO:0000256" key="4">
    <source>
        <dbReference type="ARBA" id="ARBA00022500"/>
    </source>
</evidence>
<evidence type="ECO:0000313" key="19">
    <source>
        <dbReference type="Proteomes" id="UP000659388"/>
    </source>
</evidence>
<gene>
    <name evidence="18" type="ORF">JL102_07005</name>
</gene>
<feature type="domain" description="CheW-like" evidence="16">
    <location>
        <begin position="538"/>
        <end position="670"/>
    </location>
</feature>
<comment type="catalytic activity">
    <reaction evidence="1">
        <text>ATP + protein L-histidine = ADP + protein N-phospho-L-histidine.</text>
        <dbReference type="EC" id="2.7.13.3"/>
    </reaction>
</comment>
<keyword evidence="5 12" id="KW-0597">Phosphoprotein</keyword>
<feature type="domain" description="HPt" evidence="17">
    <location>
        <begin position="1"/>
        <end position="100"/>
    </location>
</feature>
<keyword evidence="4" id="KW-0145">Chemotaxis</keyword>
<dbReference type="SMART" id="SM01231">
    <property type="entry name" value="H-kinase_dim"/>
    <property type="match status" value="1"/>
</dbReference>
<keyword evidence="6" id="KW-0808">Transferase</keyword>
<dbReference type="CDD" id="cd16916">
    <property type="entry name" value="HATPase_CheA-like"/>
    <property type="match status" value="1"/>
</dbReference>
<dbReference type="SMART" id="SM00387">
    <property type="entry name" value="HATPase_c"/>
    <property type="match status" value="1"/>
</dbReference>
<dbReference type="GO" id="GO:0005737">
    <property type="term" value="C:cytoplasm"/>
    <property type="evidence" value="ECO:0007669"/>
    <property type="project" value="InterPro"/>
</dbReference>
<dbReference type="PROSITE" id="PS50851">
    <property type="entry name" value="CHEW"/>
    <property type="match status" value="1"/>
</dbReference>
<dbReference type="InterPro" id="IPR036641">
    <property type="entry name" value="HPT_dom_sf"/>
</dbReference>
<feature type="modified residue" description="Phosphohistidine" evidence="12">
    <location>
        <position position="43"/>
    </location>
</feature>
<proteinExistence type="predicted"/>
<evidence type="ECO:0000256" key="10">
    <source>
        <dbReference type="ARBA" id="ARBA00023012"/>
    </source>
</evidence>
<keyword evidence="9" id="KW-0067">ATP-binding</keyword>
<evidence type="ECO:0000256" key="11">
    <source>
        <dbReference type="ARBA" id="ARBA00035100"/>
    </source>
</evidence>
<dbReference type="EMBL" id="JAESIY010000003">
    <property type="protein sequence ID" value="MBL3655872.1"/>
    <property type="molecule type" value="Genomic_DNA"/>
</dbReference>
<comment type="caution">
    <text evidence="18">The sequence shown here is derived from an EMBL/GenBank/DDBJ whole genome shotgun (WGS) entry which is preliminary data.</text>
</comment>
<dbReference type="Gene3D" id="1.20.120.160">
    <property type="entry name" value="HPT domain"/>
    <property type="match status" value="1"/>
</dbReference>
<dbReference type="InterPro" id="IPR002545">
    <property type="entry name" value="CheW-lke_dom"/>
</dbReference>
<protein>
    <recommendedName>
        <fullName evidence="3">Chemotaxis protein CheA</fullName>
        <ecNumber evidence="2">2.7.13.3</ecNumber>
    </recommendedName>
</protein>
<dbReference type="Pfam" id="PF02518">
    <property type="entry name" value="HATPase_c"/>
    <property type="match status" value="1"/>
</dbReference>
<dbReference type="Pfam" id="PF02895">
    <property type="entry name" value="H-kinase_dim"/>
    <property type="match status" value="1"/>
</dbReference>
<dbReference type="InterPro" id="IPR051315">
    <property type="entry name" value="Bact_Chemotaxis_CheA"/>
</dbReference>
<dbReference type="GO" id="GO:0006935">
    <property type="term" value="P:chemotaxis"/>
    <property type="evidence" value="ECO:0007669"/>
    <property type="project" value="UniProtKB-KW"/>
</dbReference>
<feature type="coiled-coil region" evidence="13">
    <location>
        <begin position="117"/>
        <end position="149"/>
    </location>
</feature>
<feature type="compositionally biased region" description="Basic and acidic residues" evidence="14">
    <location>
        <begin position="274"/>
        <end position="285"/>
    </location>
</feature>
<dbReference type="FunFam" id="3.30.565.10:FF:000016">
    <property type="entry name" value="Chemotaxis protein CheA, putative"/>
    <property type="match status" value="1"/>
</dbReference>
<dbReference type="InterPro" id="IPR037006">
    <property type="entry name" value="CheA-like_homodim_sf"/>
</dbReference>
<evidence type="ECO:0000259" key="15">
    <source>
        <dbReference type="PROSITE" id="PS50109"/>
    </source>
</evidence>
<comment type="function">
    <text evidence="11">Involved in the transmission of sensory signals from the chemoreceptors to the flagellar motors. CheA is autophosphorylated; it can transfer its phosphate group to either CheB or CheY.</text>
</comment>
<dbReference type="SUPFAM" id="SSF47226">
    <property type="entry name" value="Histidine-containing phosphotransfer domain, HPT domain"/>
    <property type="match status" value="1"/>
</dbReference>
<dbReference type="SUPFAM" id="SSF55874">
    <property type="entry name" value="ATPase domain of HSP90 chaperone/DNA topoisomerase II/histidine kinase"/>
    <property type="match status" value="1"/>
</dbReference>
<dbReference type="RefSeq" id="WP_202243547.1">
    <property type="nucleotide sequence ID" value="NZ_JAESIY010000003.1"/>
</dbReference>
<dbReference type="GO" id="GO:0005524">
    <property type="term" value="F:ATP binding"/>
    <property type="evidence" value="ECO:0007669"/>
    <property type="project" value="UniProtKB-KW"/>
</dbReference>
<evidence type="ECO:0000256" key="12">
    <source>
        <dbReference type="PROSITE-ProRule" id="PRU00110"/>
    </source>
</evidence>
<keyword evidence="13" id="KW-0175">Coiled coil</keyword>
<dbReference type="Proteomes" id="UP000659388">
    <property type="component" value="Unassembled WGS sequence"/>
</dbReference>
<dbReference type="EC" id="2.7.13.3" evidence="2"/>
<evidence type="ECO:0000256" key="3">
    <source>
        <dbReference type="ARBA" id="ARBA00021495"/>
    </source>
</evidence>
<evidence type="ECO:0000256" key="14">
    <source>
        <dbReference type="SAM" id="MobiDB-lite"/>
    </source>
</evidence>
<evidence type="ECO:0000256" key="8">
    <source>
        <dbReference type="ARBA" id="ARBA00022777"/>
    </source>
</evidence>
<keyword evidence="7" id="KW-0547">Nucleotide-binding</keyword>
<dbReference type="SUPFAM" id="SSF47384">
    <property type="entry name" value="Homodimeric domain of signal transducing histidine kinase"/>
    <property type="match status" value="1"/>
</dbReference>
<dbReference type="Gene3D" id="1.10.287.560">
    <property type="entry name" value="Histidine kinase CheA-like, homodimeric domain"/>
    <property type="match status" value="1"/>
</dbReference>
<feature type="domain" description="Histidine kinase" evidence="15">
    <location>
        <begin position="305"/>
        <end position="536"/>
    </location>
</feature>
<dbReference type="Pfam" id="PF01584">
    <property type="entry name" value="CheW"/>
    <property type="match status" value="1"/>
</dbReference>
<dbReference type="SMART" id="SM00073">
    <property type="entry name" value="HPT"/>
    <property type="match status" value="1"/>
</dbReference>
<feature type="region of interest" description="Disordered" evidence="14">
    <location>
        <begin position="274"/>
        <end position="293"/>
    </location>
</feature>
<sequence>MSKHDEVFREEALEQLEIAEQALLSFERSFDLQDIEEAFRSLHTFKGAAHIFSFKELGDFAHLIEYVLDGIRNKVIHNEPGITTKTLNYLDHLRKMMNESDQFTKTKKHKQILEEVNEIANHVIKTLKQNNQEKEEALLEADIDQEDQENISTYYASLNPTEPIDSGSFHPIFQIFEELADKTTLEIVEERDKNNEALISRWDLYISGQITKEDISAEFLFIEDEVTTSIHKVANFDLFKEMGFDELLKVLKKIPSEQKLEEITQYVSSLKDTLDTEESKQNTDKKQKKNSSLRVSSEKIDDLMNLVSELVTDQASLHLLASQSNNSQLEALAENIHRHIQQLRDISFDMTLVPVERMTGKFHRMVRDCALAMDKEVDFIVKGEKTELDKTFIETLSDPIMHMLRNCVDHGIETPEERIEKGKPVKGTITFDAFYSGTKVQIDIIDDGKGLSIPAIKNKAIEKGLITAEEALTDQEVFQLIFIPGFSTAQNVTDVSGRGVGMDVVKKNIESIHGSIDIHSKEGQGTTFTIKVPLTLSIIDGLLVKADDTHFIVPLAMVHKCYEVPYNLLANNVSKWITVDNEPHPFINIRKEMTLNTTPVPIKGMGINIQGRERSIILIVDEIIGNYQTVLKPISDYYKDQDFISGATILGDGSIALVLDINKLIEQEKLTNMIDEQ</sequence>
<evidence type="ECO:0000256" key="9">
    <source>
        <dbReference type="ARBA" id="ARBA00022840"/>
    </source>
</evidence>
<accession>A0A937K0R3</accession>
<dbReference type="InterPro" id="IPR003594">
    <property type="entry name" value="HATPase_dom"/>
</dbReference>
<evidence type="ECO:0000256" key="7">
    <source>
        <dbReference type="ARBA" id="ARBA00022741"/>
    </source>
</evidence>
<dbReference type="PROSITE" id="PS50894">
    <property type="entry name" value="HPT"/>
    <property type="match status" value="1"/>
</dbReference>